<feature type="region of interest" description="Disordered" evidence="4">
    <location>
        <begin position="372"/>
        <end position="398"/>
    </location>
</feature>
<evidence type="ECO:0008006" key="7">
    <source>
        <dbReference type="Google" id="ProtNLM"/>
    </source>
</evidence>
<comment type="caution">
    <text evidence="5">The sequence shown here is derived from an EMBL/GenBank/DDBJ whole genome shotgun (WGS) entry which is preliminary data.</text>
</comment>
<reference evidence="5" key="1">
    <citation type="submission" date="2019-06" db="EMBL/GenBank/DDBJ databases">
        <authorList>
            <person name="Zheng W."/>
        </authorList>
    </citation>
    <scope>NUCLEOTIDE SEQUENCE</scope>
    <source>
        <strain evidence="5">QDHG01</strain>
    </source>
</reference>
<sequence length="1285" mass="143937">MFKEKAYDRAESIYRLILEREPQNVDAINSLASCLRAKAGSAILDQSTFGQISSLYQEALRLDRDDVEANFNLALLYLQSHPQGSPDFGQALHYLMQSIKKDKQTASDSGVDDLDSSFQVLMKPQFAKACYNIAMLHDRLGDIQKASAYYKSALDKFPDQQNVPPFYSKVLTNYAVTLEKLGKREEAMGVLEMSGAWEGEEDEVRVYNNKGIIQKRKGDLKEAMASYQAAIDIDGDSFFPHYNLGVLKAQMKDYHGAIVCFQRALQLAKSLQESVYQINVHLNLAMLLERTGDAASALREYQIAHGLDPSNQKIKAKIQALTPPPLSSNLSQHTSDFATEQNALVKGAIEEQKKRGQQAAIKQASVNKRLSDVRLSQPKKLTGSQDFSQPAKNTSYGSSKKFINQNLLPALEVQKRNAESKNNSVVLNNSTAKHIHKLGDTVVKEVNPVVLDDETVERMSAKEVNQVMEDAESVKNMKELEQDNSLEEVKVADITIPKSNISDNYSNPYGELPPTTIENLTASQRQEHYATTTDQQRSGLLSQYDNRSGAGVVQRPLTGQVQDGKSLIIPDLLGSSSKHVNIEQKGEANPIIVVKDEREVTFEQQSERSNHRSPLRSKAPSSNHIQSSHYTQQDDFLDWTEQVCRDKLARDPNDKKALFRLGTLLIENKTHTEEGISFLESLDPTFNPYKRYLRLGEAYYRLDNCDKALSYLDKASSQAASSDEDVCALELARGKCLDRLKRFQEAIGAYQSALVVAVGQANTLLTQANLHFRLGWVYVRSRISVEQGIEHLRKSHRLLDTLPEATETQHQEVLSKLASVLFREQPVQGLDEALDLARKSLRLNPMDADTQLLLGKILDKKGLHTEAVEAINISIKLQSGDQPPRANVFFHLGGVYERAKDFKKAVLNYKKCLTLDTKHFGACLHLANLLANVGEGQRAAKYFKHAIKVGGESEQAVGKESIVNAYFGLGKTLQQYSDNKDAPLAPLLKVVQELDPSHYKAHTQLGLLFMEREEYERAADHLKQALLLNRGYPLALVTMGNLLFETGHADEAIRYHKQALSVNEKELQALIGLGNAYYDTQRPHEAVHFYRKALEQDQQLADVHYNLGNALYLVEDIQGAIDHYRSAISLNPKKAESHYNLGNALCVKQDYPAAIAAYQAALEIDPRNAPALYNLGNAFYMVNRFEEAVKVYIKALDINEKSAECHFNLASAYNDLSDHARAVHHYTRSIELDEGNVDAYVCLANVLEGNRGSQEKIEALYREALARDPENQKAKEGMKKLKRRI</sequence>
<dbReference type="InterPro" id="IPR051012">
    <property type="entry name" value="CellSynth/LPSAsmb/PSIAsmb"/>
</dbReference>
<evidence type="ECO:0000313" key="6">
    <source>
        <dbReference type="Proteomes" id="UP000785679"/>
    </source>
</evidence>
<feature type="repeat" description="TPR" evidence="3">
    <location>
        <begin position="689"/>
        <end position="722"/>
    </location>
</feature>
<dbReference type="SMART" id="SM00671">
    <property type="entry name" value="SEL1"/>
    <property type="match status" value="8"/>
</dbReference>
<feature type="repeat" description="TPR" evidence="3">
    <location>
        <begin position="1033"/>
        <end position="1066"/>
    </location>
</feature>
<dbReference type="Proteomes" id="UP000785679">
    <property type="component" value="Unassembled WGS sequence"/>
</dbReference>
<evidence type="ECO:0000256" key="1">
    <source>
        <dbReference type="ARBA" id="ARBA00022737"/>
    </source>
</evidence>
<feature type="repeat" description="TPR" evidence="3">
    <location>
        <begin position="204"/>
        <end position="237"/>
    </location>
</feature>
<feature type="repeat" description="TPR" evidence="3">
    <location>
        <begin position="1203"/>
        <end position="1236"/>
    </location>
</feature>
<evidence type="ECO:0000313" key="5">
    <source>
        <dbReference type="EMBL" id="TNV86060.1"/>
    </source>
</evidence>
<dbReference type="InterPro" id="IPR011990">
    <property type="entry name" value="TPR-like_helical_dom_sf"/>
</dbReference>
<organism evidence="5 6">
    <name type="scientific">Halteria grandinella</name>
    <dbReference type="NCBI Taxonomy" id="5974"/>
    <lineage>
        <taxon>Eukaryota</taxon>
        <taxon>Sar</taxon>
        <taxon>Alveolata</taxon>
        <taxon>Ciliophora</taxon>
        <taxon>Intramacronucleata</taxon>
        <taxon>Spirotrichea</taxon>
        <taxon>Stichotrichia</taxon>
        <taxon>Sporadotrichida</taxon>
        <taxon>Halteriidae</taxon>
        <taxon>Halteria</taxon>
    </lineage>
</organism>
<dbReference type="PANTHER" id="PTHR45586">
    <property type="entry name" value="TPR REPEAT-CONTAINING PROTEIN PA4667"/>
    <property type="match status" value="1"/>
</dbReference>
<dbReference type="InterPro" id="IPR006597">
    <property type="entry name" value="Sel1-like"/>
</dbReference>
<dbReference type="InterPro" id="IPR019734">
    <property type="entry name" value="TPR_rpt"/>
</dbReference>
<feature type="repeat" description="TPR" evidence="3">
    <location>
        <begin position="1169"/>
        <end position="1202"/>
    </location>
</feature>
<gene>
    <name evidence="5" type="ORF">FGO68_gene7424</name>
</gene>
<evidence type="ECO:0000256" key="3">
    <source>
        <dbReference type="PROSITE-ProRule" id="PRU00339"/>
    </source>
</evidence>
<dbReference type="PANTHER" id="PTHR45586:SF1">
    <property type="entry name" value="LIPOPOLYSACCHARIDE ASSEMBLY PROTEIN B"/>
    <property type="match status" value="1"/>
</dbReference>
<protein>
    <recommendedName>
        <fullName evidence="7">UDP-N-acetylglucosamine--peptide N-acetylglucosaminyltransferase SPINDLY</fullName>
    </recommendedName>
</protein>
<feature type="region of interest" description="Disordered" evidence="4">
    <location>
        <begin position="600"/>
        <end position="630"/>
    </location>
</feature>
<dbReference type="Pfam" id="PF13181">
    <property type="entry name" value="TPR_8"/>
    <property type="match status" value="3"/>
</dbReference>
<dbReference type="Pfam" id="PF13414">
    <property type="entry name" value="TPR_11"/>
    <property type="match status" value="3"/>
</dbReference>
<dbReference type="SUPFAM" id="SSF81901">
    <property type="entry name" value="HCP-like"/>
    <property type="match status" value="1"/>
</dbReference>
<dbReference type="SUPFAM" id="SSF48452">
    <property type="entry name" value="TPR-like"/>
    <property type="match status" value="4"/>
</dbReference>
<feature type="compositionally biased region" description="Basic and acidic residues" evidence="4">
    <location>
        <begin position="600"/>
        <end position="610"/>
    </location>
</feature>
<dbReference type="Pfam" id="PF13424">
    <property type="entry name" value="TPR_12"/>
    <property type="match status" value="1"/>
</dbReference>
<feature type="repeat" description="TPR" evidence="3">
    <location>
        <begin position="127"/>
        <end position="160"/>
    </location>
</feature>
<dbReference type="OrthoDB" id="312680at2759"/>
<proteinExistence type="predicted"/>
<keyword evidence="6" id="KW-1185">Reference proteome</keyword>
<evidence type="ECO:0000256" key="4">
    <source>
        <dbReference type="SAM" id="MobiDB-lite"/>
    </source>
</evidence>
<dbReference type="Pfam" id="PF13432">
    <property type="entry name" value="TPR_16"/>
    <property type="match status" value="2"/>
</dbReference>
<feature type="compositionally biased region" description="Polar residues" evidence="4">
    <location>
        <begin position="619"/>
        <end position="630"/>
    </location>
</feature>
<keyword evidence="2 3" id="KW-0802">TPR repeat</keyword>
<feature type="repeat" description="TPR" evidence="3">
    <location>
        <begin position="1101"/>
        <end position="1134"/>
    </location>
</feature>
<accession>A0A8J8T8X7</accession>
<feature type="repeat" description="TPR" evidence="3">
    <location>
        <begin position="886"/>
        <end position="919"/>
    </location>
</feature>
<feature type="repeat" description="TPR" evidence="3">
    <location>
        <begin position="1067"/>
        <end position="1100"/>
    </location>
</feature>
<evidence type="ECO:0000256" key="2">
    <source>
        <dbReference type="ARBA" id="ARBA00022803"/>
    </source>
</evidence>
<feature type="compositionally biased region" description="Polar residues" evidence="4">
    <location>
        <begin position="382"/>
        <end position="398"/>
    </location>
</feature>
<keyword evidence="1" id="KW-0677">Repeat</keyword>
<dbReference type="EMBL" id="RRYP01001350">
    <property type="protein sequence ID" value="TNV86060.1"/>
    <property type="molecule type" value="Genomic_DNA"/>
</dbReference>
<name>A0A8J8T8X7_HALGN</name>
<dbReference type="PROSITE" id="PS50293">
    <property type="entry name" value="TPR_REGION"/>
    <property type="match status" value="3"/>
</dbReference>
<dbReference type="Gene3D" id="1.25.40.10">
    <property type="entry name" value="Tetratricopeptide repeat domain"/>
    <property type="match status" value="7"/>
</dbReference>
<feature type="repeat" description="TPR" evidence="3">
    <location>
        <begin position="278"/>
        <end position="311"/>
    </location>
</feature>
<dbReference type="PROSITE" id="PS50005">
    <property type="entry name" value="TPR"/>
    <property type="match status" value="12"/>
</dbReference>
<dbReference type="SMART" id="SM00028">
    <property type="entry name" value="TPR"/>
    <property type="match status" value="18"/>
</dbReference>
<feature type="repeat" description="TPR" evidence="3">
    <location>
        <begin position="999"/>
        <end position="1032"/>
    </location>
</feature>
<feature type="repeat" description="TPR" evidence="3">
    <location>
        <begin position="1135"/>
        <end position="1168"/>
    </location>
</feature>